<accession>A0ABV4WQU9</accession>
<evidence type="ECO:0000313" key="2">
    <source>
        <dbReference type="Proteomes" id="UP001576780"/>
    </source>
</evidence>
<organism evidence="1 2">
    <name type="scientific">Floridaenema evergladense BLCC-F167</name>
    <dbReference type="NCBI Taxonomy" id="3153639"/>
    <lineage>
        <taxon>Bacteria</taxon>
        <taxon>Bacillati</taxon>
        <taxon>Cyanobacteriota</taxon>
        <taxon>Cyanophyceae</taxon>
        <taxon>Oscillatoriophycideae</taxon>
        <taxon>Aerosakkonematales</taxon>
        <taxon>Aerosakkonemataceae</taxon>
        <taxon>Floridanema</taxon>
        <taxon>Floridanema evergladense</taxon>
    </lineage>
</organism>
<dbReference type="Proteomes" id="UP001576780">
    <property type="component" value="Unassembled WGS sequence"/>
</dbReference>
<evidence type="ECO:0000313" key="1">
    <source>
        <dbReference type="EMBL" id="MFB2837473.1"/>
    </source>
</evidence>
<dbReference type="EMBL" id="JBHFNT010000215">
    <property type="protein sequence ID" value="MFB2837473.1"/>
    <property type="molecule type" value="Genomic_DNA"/>
</dbReference>
<name>A0ABV4WQU9_9CYAN</name>
<proteinExistence type="predicted"/>
<sequence length="60" mass="7334">MVILTGNYLAPLRPFYERDEEVLKEMFADLDAEQQEHIENYPLISENFIWEFWEEFCLDC</sequence>
<comment type="caution">
    <text evidence="1">The sequence shown here is derived from an EMBL/GenBank/DDBJ whole genome shotgun (WGS) entry which is preliminary data.</text>
</comment>
<keyword evidence="2" id="KW-1185">Reference proteome</keyword>
<reference evidence="1 2" key="1">
    <citation type="submission" date="2024-09" db="EMBL/GenBank/DDBJ databases">
        <title>Floridaenema gen nov. (Aerosakkonemataceae, Aerosakkonematales ord. nov., Cyanobacteria) from benthic tropical and subtropical fresh waters, with the description of four new species.</title>
        <authorList>
            <person name="Moretto J.A."/>
            <person name="Berthold D.E."/>
            <person name="Lefler F.W."/>
            <person name="Huang I.-S."/>
            <person name="Laughinghouse H. IV."/>
        </authorList>
    </citation>
    <scope>NUCLEOTIDE SEQUENCE [LARGE SCALE GENOMIC DNA]</scope>
    <source>
        <strain evidence="1 2">BLCC-F167</strain>
    </source>
</reference>
<protein>
    <submittedName>
        <fullName evidence="1">Uncharacterized protein</fullName>
    </submittedName>
</protein>
<gene>
    <name evidence="1" type="ORF">ACE1CA_23340</name>
</gene>
<dbReference type="RefSeq" id="WP_413279821.1">
    <property type="nucleotide sequence ID" value="NZ_JBHFNT010000215.1"/>
</dbReference>